<dbReference type="GO" id="GO:0006508">
    <property type="term" value="P:proteolysis"/>
    <property type="evidence" value="ECO:0007669"/>
    <property type="project" value="UniProtKB-KW"/>
</dbReference>
<dbReference type="InterPro" id="IPR050925">
    <property type="entry name" value="Rhomboid_protease_S54"/>
</dbReference>
<evidence type="ECO:0000256" key="1">
    <source>
        <dbReference type="ARBA" id="ARBA00004141"/>
    </source>
</evidence>
<accession>A0A9D2HVR2</accession>
<feature type="transmembrane region" description="Helical" evidence="7">
    <location>
        <begin position="156"/>
        <end position="175"/>
    </location>
</feature>
<dbReference type="InterPro" id="IPR022764">
    <property type="entry name" value="Peptidase_S54_rhomboid_dom"/>
</dbReference>
<keyword evidence="5 7" id="KW-1133">Transmembrane helix</keyword>
<evidence type="ECO:0000313" key="9">
    <source>
        <dbReference type="EMBL" id="HJA86395.1"/>
    </source>
</evidence>
<organism evidence="9 10">
    <name type="scientific">Candidatus Bacteroides avicola</name>
    <dbReference type="NCBI Taxonomy" id="2838468"/>
    <lineage>
        <taxon>Bacteria</taxon>
        <taxon>Pseudomonadati</taxon>
        <taxon>Bacteroidota</taxon>
        <taxon>Bacteroidia</taxon>
        <taxon>Bacteroidales</taxon>
        <taxon>Bacteroidaceae</taxon>
        <taxon>Bacteroides</taxon>
    </lineage>
</organism>
<reference evidence="9" key="1">
    <citation type="journal article" date="2021" name="PeerJ">
        <title>Extensive microbial diversity within the chicken gut microbiome revealed by metagenomics and culture.</title>
        <authorList>
            <person name="Gilroy R."/>
            <person name="Ravi A."/>
            <person name="Getino M."/>
            <person name="Pursley I."/>
            <person name="Horton D.L."/>
            <person name="Alikhan N.F."/>
            <person name="Baker D."/>
            <person name="Gharbi K."/>
            <person name="Hall N."/>
            <person name="Watson M."/>
            <person name="Adriaenssens E.M."/>
            <person name="Foster-Nyarko E."/>
            <person name="Jarju S."/>
            <person name="Secka A."/>
            <person name="Antonio M."/>
            <person name="Oren A."/>
            <person name="Chaudhuri R.R."/>
            <person name="La Ragione R."/>
            <person name="Hildebrand F."/>
            <person name="Pallen M.J."/>
        </authorList>
    </citation>
    <scope>NUCLEOTIDE SEQUENCE</scope>
    <source>
        <strain evidence="9">ChiHjej12B11-9795</strain>
    </source>
</reference>
<feature type="transmembrane region" description="Helical" evidence="7">
    <location>
        <begin position="51"/>
        <end position="75"/>
    </location>
</feature>
<evidence type="ECO:0000256" key="2">
    <source>
        <dbReference type="ARBA" id="ARBA00009045"/>
    </source>
</evidence>
<dbReference type="GO" id="GO:0004252">
    <property type="term" value="F:serine-type endopeptidase activity"/>
    <property type="evidence" value="ECO:0007669"/>
    <property type="project" value="InterPro"/>
</dbReference>
<evidence type="ECO:0000256" key="5">
    <source>
        <dbReference type="ARBA" id="ARBA00022989"/>
    </source>
</evidence>
<keyword evidence="6 7" id="KW-0472">Membrane</keyword>
<comment type="caution">
    <text evidence="9">The sequence shown here is derived from an EMBL/GenBank/DDBJ whole genome shotgun (WGS) entry which is preliminary data.</text>
</comment>
<evidence type="ECO:0000259" key="8">
    <source>
        <dbReference type="Pfam" id="PF01694"/>
    </source>
</evidence>
<dbReference type="GO" id="GO:0016020">
    <property type="term" value="C:membrane"/>
    <property type="evidence" value="ECO:0007669"/>
    <property type="project" value="UniProtKB-SubCell"/>
</dbReference>
<keyword evidence="9" id="KW-0645">Protease</keyword>
<reference evidence="9" key="2">
    <citation type="submission" date="2021-04" db="EMBL/GenBank/DDBJ databases">
        <authorList>
            <person name="Gilroy R."/>
        </authorList>
    </citation>
    <scope>NUCLEOTIDE SEQUENCE</scope>
    <source>
        <strain evidence="9">ChiHjej12B11-9795</strain>
    </source>
</reference>
<dbReference type="Pfam" id="PF01694">
    <property type="entry name" value="Rhomboid"/>
    <property type="match status" value="1"/>
</dbReference>
<protein>
    <submittedName>
        <fullName evidence="9">Rhomboid family intramembrane serine protease</fullName>
    </submittedName>
</protein>
<comment type="subcellular location">
    <subcellularLocation>
        <location evidence="1">Membrane</location>
        <topology evidence="1">Multi-pass membrane protein</topology>
    </subcellularLocation>
</comment>
<dbReference type="InterPro" id="IPR035952">
    <property type="entry name" value="Rhomboid-like_sf"/>
</dbReference>
<evidence type="ECO:0000256" key="4">
    <source>
        <dbReference type="ARBA" id="ARBA00022801"/>
    </source>
</evidence>
<feature type="transmembrane region" description="Helical" evidence="7">
    <location>
        <begin position="213"/>
        <end position="232"/>
    </location>
</feature>
<gene>
    <name evidence="9" type="ORF">H9950_09455</name>
</gene>
<keyword evidence="4" id="KW-0378">Hydrolase</keyword>
<evidence type="ECO:0000256" key="7">
    <source>
        <dbReference type="SAM" id="Phobius"/>
    </source>
</evidence>
<dbReference type="PANTHER" id="PTHR43731">
    <property type="entry name" value="RHOMBOID PROTEASE"/>
    <property type="match status" value="1"/>
</dbReference>
<dbReference type="Proteomes" id="UP000823862">
    <property type="component" value="Unassembled WGS sequence"/>
</dbReference>
<feature type="domain" description="Peptidase S54 rhomboid" evidence="8">
    <location>
        <begin position="49"/>
        <end position="231"/>
    </location>
</feature>
<evidence type="ECO:0000256" key="6">
    <source>
        <dbReference type="ARBA" id="ARBA00023136"/>
    </source>
</evidence>
<feature type="transmembrane region" description="Helical" evidence="7">
    <location>
        <begin position="87"/>
        <end position="111"/>
    </location>
</feature>
<dbReference type="Gene3D" id="1.20.1540.10">
    <property type="entry name" value="Rhomboid-like"/>
    <property type="match status" value="1"/>
</dbReference>
<dbReference type="SUPFAM" id="SSF144091">
    <property type="entry name" value="Rhomboid-like"/>
    <property type="match status" value="1"/>
</dbReference>
<dbReference type="AlphaFoldDB" id="A0A9D2HVR2"/>
<feature type="transmembrane region" description="Helical" evidence="7">
    <location>
        <begin position="187"/>
        <end position="207"/>
    </location>
</feature>
<keyword evidence="3 7" id="KW-0812">Transmembrane</keyword>
<dbReference type="PANTHER" id="PTHR43731:SF14">
    <property type="entry name" value="PRESENILIN-ASSOCIATED RHOMBOID-LIKE PROTEIN, MITOCHONDRIAL"/>
    <property type="match status" value="1"/>
</dbReference>
<name>A0A9D2HVR2_9BACE</name>
<evidence type="ECO:0000313" key="10">
    <source>
        <dbReference type="Proteomes" id="UP000823862"/>
    </source>
</evidence>
<sequence>MNPLPTVTKNLLIINVLMFLATLAAERYGIDLGEYLGLHFILSDRFNAAQLITYMFMHGGFLHLFFNMFAVWMFGRILEQIWGPKRFLFYYLVCGVGAGLIQEAVTGIHYYTLQAGLSPEMVEAVLNEGSKALQQNMNFVNPVMGNLNLTLNSSTVGASGAVYGILLAFGMLFPNERMFIFPLPMPIKAKWFVIGYAVIELYAGLANNAADNVAHFAHLGGMIFGFFLILYWKKNNKGNHDGYYYN</sequence>
<comment type="similarity">
    <text evidence="2">Belongs to the peptidase S54 family.</text>
</comment>
<evidence type="ECO:0000256" key="3">
    <source>
        <dbReference type="ARBA" id="ARBA00022692"/>
    </source>
</evidence>
<dbReference type="EMBL" id="DWZI01000046">
    <property type="protein sequence ID" value="HJA86395.1"/>
    <property type="molecule type" value="Genomic_DNA"/>
</dbReference>
<proteinExistence type="inferred from homology"/>